<dbReference type="Pfam" id="PF00370">
    <property type="entry name" value="FGGY_N"/>
    <property type="match status" value="1"/>
</dbReference>
<dbReference type="CDD" id="cd07770">
    <property type="entry name" value="ASKHA_NBD_FGGY_GntK"/>
    <property type="match status" value="1"/>
</dbReference>
<evidence type="ECO:0000256" key="1">
    <source>
        <dbReference type="ARBA" id="ARBA00009156"/>
    </source>
</evidence>
<keyword evidence="3 6" id="KW-0418">Kinase</keyword>
<dbReference type="KEGG" id="sti:Sthe_1830"/>
<keyword evidence="2" id="KW-0808">Transferase</keyword>
<keyword evidence="7" id="KW-1185">Reference proteome</keyword>
<dbReference type="AlphaFoldDB" id="D1C4U6"/>
<evidence type="ECO:0000313" key="7">
    <source>
        <dbReference type="Proteomes" id="UP000002027"/>
    </source>
</evidence>
<dbReference type="InterPro" id="IPR043129">
    <property type="entry name" value="ATPase_NBD"/>
</dbReference>
<dbReference type="HOGENOM" id="CLU_009281_3_2_0"/>
<dbReference type="RefSeq" id="WP_012872309.1">
    <property type="nucleotide sequence ID" value="NC_013523.1"/>
</dbReference>
<gene>
    <name evidence="6" type="ordered locus">Sthe_1830</name>
</gene>
<dbReference type="InParanoid" id="D1C4U6"/>
<feature type="domain" description="Carbohydrate kinase FGGY N-terminal" evidence="4">
    <location>
        <begin position="24"/>
        <end position="229"/>
    </location>
</feature>
<dbReference type="FunCoup" id="D1C4U6">
    <property type="interactions" value="66"/>
</dbReference>
<dbReference type="EMBL" id="CP001823">
    <property type="protein sequence ID" value="ACZ39263.1"/>
    <property type="molecule type" value="Genomic_DNA"/>
</dbReference>
<evidence type="ECO:0000259" key="5">
    <source>
        <dbReference type="Pfam" id="PF02782"/>
    </source>
</evidence>
<protein>
    <submittedName>
        <fullName evidence="6">Carbohydrate kinase FGGY</fullName>
    </submittedName>
</protein>
<dbReference type="InterPro" id="IPR018485">
    <property type="entry name" value="FGGY_C"/>
</dbReference>
<dbReference type="PIRSF" id="PIRSF000538">
    <property type="entry name" value="GlpK"/>
    <property type="match status" value="1"/>
</dbReference>
<dbReference type="Proteomes" id="UP000002027">
    <property type="component" value="Chromosome 1"/>
</dbReference>
<dbReference type="PANTHER" id="PTHR43095">
    <property type="entry name" value="SUGAR KINASE"/>
    <property type="match status" value="1"/>
</dbReference>
<evidence type="ECO:0000259" key="4">
    <source>
        <dbReference type="Pfam" id="PF00370"/>
    </source>
</evidence>
<reference evidence="7" key="1">
    <citation type="submission" date="2009-11" db="EMBL/GenBank/DDBJ databases">
        <title>The complete chromosome 1 of Sphaerobacter thermophilus DSM 20745.</title>
        <authorList>
            <person name="Lucas S."/>
            <person name="Copeland A."/>
            <person name="Lapidus A."/>
            <person name="Glavina del Rio T."/>
            <person name="Dalin E."/>
            <person name="Tice H."/>
            <person name="Bruce D."/>
            <person name="Goodwin L."/>
            <person name="Pitluck S."/>
            <person name="Kyrpides N."/>
            <person name="Mavromatis K."/>
            <person name="Ivanova N."/>
            <person name="Mikhailova N."/>
            <person name="LaButti K.M."/>
            <person name="Clum A."/>
            <person name="Sun H.I."/>
            <person name="Brettin T."/>
            <person name="Detter J.C."/>
            <person name="Han C."/>
            <person name="Larimer F."/>
            <person name="Land M."/>
            <person name="Hauser L."/>
            <person name="Markowitz V."/>
            <person name="Cheng J.F."/>
            <person name="Hugenholtz P."/>
            <person name="Woyke T."/>
            <person name="Wu D."/>
            <person name="Steenblock K."/>
            <person name="Schneider S."/>
            <person name="Pukall R."/>
            <person name="Goeker M."/>
            <person name="Klenk H.P."/>
            <person name="Eisen J.A."/>
        </authorList>
    </citation>
    <scope>NUCLEOTIDE SEQUENCE [LARGE SCALE GENOMIC DNA]</scope>
    <source>
        <strain evidence="7">ATCC 49802 / DSM 20745 / S 6022</strain>
    </source>
</reference>
<name>D1C4U6_SPHTD</name>
<dbReference type="Pfam" id="PF02782">
    <property type="entry name" value="FGGY_C"/>
    <property type="match status" value="1"/>
</dbReference>
<dbReference type="InterPro" id="IPR018484">
    <property type="entry name" value="FGGY_N"/>
</dbReference>
<sequence length="514" mass="54054">MGGVINWAAGPGEIDVAQAEPPLVLALDVGSSSTRAALFDGRGRRLGGTLHQVPYRLETTPDGGASLDPDRLVDAVAETIDDALPAAPDAAVQAVGVSTFWHSLMGVDRDGHARTPVYTWADTRAATAAAHLRETLDAEGHHRRTGTVVHSSYPLSKLVWLQRAMPDVTAGVHRWLSFGEYLFLTLFGDATCSISMASGTGLFDQTRLTWDPTALDAAGIAPDDLSPIGDEPMVGLRPAFAARWPALAHAAWFPALGDGACSNLGSGAIGRGRLAVTIGTTGALRLLWAGDPVPPPPGLWLYRLDARHVLLGGALSEGGNLYDWVCTRFRLPDPPELDAALAAMPPDSHGLTWLPLLAGERSPGWAPHARGALAGMTLDTSPVAILRAAMEAVAYRVALVARLLDAAAPGERTIIASGSALLRNPIWLQILSDVLGRPLLAGAAPEASLTGAALMALARLPREAGGQPDLLDRIAAGPIPAAARYDPDPRRHQTYQAAIARQEALYRRLIADAG</sequence>
<proteinExistence type="inferred from homology"/>
<dbReference type="SUPFAM" id="SSF53067">
    <property type="entry name" value="Actin-like ATPase domain"/>
    <property type="match status" value="2"/>
</dbReference>
<reference evidence="6 7" key="2">
    <citation type="journal article" date="2010" name="Stand. Genomic Sci.">
        <title>Complete genome sequence of Desulfohalobium retbaense type strain (HR(100)).</title>
        <authorList>
            <person name="Spring S."/>
            <person name="Nolan M."/>
            <person name="Lapidus A."/>
            <person name="Glavina Del Rio T."/>
            <person name="Copeland A."/>
            <person name="Tice H."/>
            <person name="Cheng J.F."/>
            <person name="Lucas S."/>
            <person name="Land M."/>
            <person name="Chen F."/>
            <person name="Bruce D."/>
            <person name="Goodwin L."/>
            <person name="Pitluck S."/>
            <person name="Ivanova N."/>
            <person name="Mavromatis K."/>
            <person name="Mikhailova N."/>
            <person name="Pati A."/>
            <person name="Chen A."/>
            <person name="Palaniappan K."/>
            <person name="Hauser L."/>
            <person name="Chang Y.J."/>
            <person name="Jeffries C.D."/>
            <person name="Munk C."/>
            <person name="Kiss H."/>
            <person name="Chain P."/>
            <person name="Han C."/>
            <person name="Brettin T."/>
            <person name="Detter J.C."/>
            <person name="Schuler E."/>
            <person name="Goker M."/>
            <person name="Rohde M."/>
            <person name="Bristow J."/>
            <person name="Eisen J.A."/>
            <person name="Markowitz V."/>
            <person name="Hugenholtz P."/>
            <person name="Kyrpides N.C."/>
            <person name="Klenk H.P."/>
        </authorList>
    </citation>
    <scope>NUCLEOTIDE SEQUENCE [LARGE SCALE GENOMIC DNA]</scope>
    <source>
        <strain evidence="7">ATCC 49802 / DSM 20745 / S 6022</strain>
    </source>
</reference>
<evidence type="ECO:0000256" key="2">
    <source>
        <dbReference type="ARBA" id="ARBA00022679"/>
    </source>
</evidence>
<comment type="similarity">
    <text evidence="1">Belongs to the FGGY kinase family.</text>
</comment>
<organism evidence="6 7">
    <name type="scientific">Sphaerobacter thermophilus (strain ATCC 49802 / DSM 20745 / KCCM 41009 / NCIMB 13125 / S 6022)</name>
    <dbReference type="NCBI Taxonomy" id="479434"/>
    <lineage>
        <taxon>Bacteria</taxon>
        <taxon>Pseudomonadati</taxon>
        <taxon>Thermomicrobiota</taxon>
        <taxon>Thermomicrobia</taxon>
        <taxon>Sphaerobacterales</taxon>
        <taxon>Sphaerobacterineae</taxon>
        <taxon>Sphaerobacteraceae</taxon>
        <taxon>Sphaerobacter</taxon>
    </lineage>
</organism>
<dbReference type="PANTHER" id="PTHR43095:SF2">
    <property type="entry name" value="GLUCONOKINASE"/>
    <property type="match status" value="1"/>
</dbReference>
<dbReference type="GO" id="GO:0016301">
    <property type="term" value="F:kinase activity"/>
    <property type="evidence" value="ECO:0007669"/>
    <property type="project" value="UniProtKB-KW"/>
</dbReference>
<evidence type="ECO:0000256" key="3">
    <source>
        <dbReference type="ARBA" id="ARBA00022777"/>
    </source>
</evidence>
<dbReference type="STRING" id="479434.Sthe_1830"/>
<evidence type="ECO:0000313" key="6">
    <source>
        <dbReference type="EMBL" id="ACZ39263.1"/>
    </source>
</evidence>
<dbReference type="OrthoDB" id="9782710at2"/>
<dbReference type="InterPro" id="IPR050406">
    <property type="entry name" value="FGGY_Carb_Kinase"/>
</dbReference>
<dbReference type="eggNOG" id="COG1070">
    <property type="taxonomic scope" value="Bacteria"/>
</dbReference>
<dbReference type="GO" id="GO:0005975">
    <property type="term" value="P:carbohydrate metabolic process"/>
    <property type="evidence" value="ECO:0007669"/>
    <property type="project" value="InterPro"/>
</dbReference>
<feature type="domain" description="Carbohydrate kinase FGGY C-terminal" evidence="5">
    <location>
        <begin position="275"/>
        <end position="457"/>
    </location>
</feature>
<accession>D1C4U6</accession>
<dbReference type="InterPro" id="IPR000577">
    <property type="entry name" value="Carb_kinase_FGGY"/>
</dbReference>
<dbReference type="Gene3D" id="3.30.420.40">
    <property type="match status" value="2"/>
</dbReference>